<dbReference type="GO" id="GO:0042995">
    <property type="term" value="C:cell projection"/>
    <property type="evidence" value="ECO:0007669"/>
    <property type="project" value="UniProtKB-SubCell"/>
</dbReference>
<accession>A0A212CYX0</accession>
<protein>
    <submittedName>
        <fullName evidence="5">Uncharacterized protein</fullName>
    </submittedName>
</protein>
<reference evidence="5 6" key="1">
    <citation type="journal article" date="2018" name="Mol. Genet. Genomics">
        <title>The red deer Cervus elaphus genome CerEla1.0: sequencing, annotating, genes, and chromosomes.</title>
        <authorList>
            <person name="Bana N.A."/>
            <person name="Nyiri A."/>
            <person name="Nagy J."/>
            <person name="Frank K."/>
            <person name="Nagy T."/>
            <person name="Steger V."/>
            <person name="Schiller M."/>
            <person name="Lakatos P."/>
            <person name="Sugar L."/>
            <person name="Horn P."/>
            <person name="Barta E."/>
            <person name="Orosz L."/>
        </authorList>
    </citation>
    <scope>NUCLEOTIDE SEQUENCE [LARGE SCALE GENOMIC DNA]</scope>
    <source>
        <strain evidence="5">Hungarian</strain>
    </source>
</reference>
<gene>
    <name evidence="5" type="ORF">Celaphus_00007318</name>
</gene>
<keyword evidence="6" id="KW-1185">Reference proteome</keyword>
<evidence type="ECO:0000256" key="1">
    <source>
        <dbReference type="ARBA" id="ARBA00004316"/>
    </source>
</evidence>
<dbReference type="AlphaFoldDB" id="A0A212CYX0"/>
<organism evidence="5 6">
    <name type="scientific">Cervus elaphus hippelaphus</name>
    <name type="common">European red deer</name>
    <dbReference type="NCBI Taxonomy" id="46360"/>
    <lineage>
        <taxon>Eukaryota</taxon>
        <taxon>Metazoa</taxon>
        <taxon>Chordata</taxon>
        <taxon>Craniata</taxon>
        <taxon>Vertebrata</taxon>
        <taxon>Euteleostomi</taxon>
        <taxon>Mammalia</taxon>
        <taxon>Eutheria</taxon>
        <taxon>Laurasiatheria</taxon>
        <taxon>Artiodactyla</taxon>
        <taxon>Ruminantia</taxon>
        <taxon>Pecora</taxon>
        <taxon>Cervidae</taxon>
        <taxon>Cervinae</taxon>
        <taxon>Cervus</taxon>
    </lineage>
</organism>
<feature type="compositionally biased region" description="Basic residues" evidence="4">
    <location>
        <begin position="1"/>
        <end position="10"/>
    </location>
</feature>
<dbReference type="Proteomes" id="UP000242450">
    <property type="component" value="Chromosome 10"/>
</dbReference>
<feature type="region of interest" description="Disordered" evidence="4">
    <location>
        <begin position="129"/>
        <end position="180"/>
    </location>
</feature>
<feature type="region of interest" description="Disordered" evidence="4">
    <location>
        <begin position="1"/>
        <end position="21"/>
    </location>
</feature>
<dbReference type="EMBL" id="MKHE01000010">
    <property type="protein sequence ID" value="OWK11190.1"/>
    <property type="molecule type" value="Genomic_DNA"/>
</dbReference>
<evidence type="ECO:0000313" key="6">
    <source>
        <dbReference type="Proteomes" id="UP000242450"/>
    </source>
</evidence>
<comment type="caution">
    <text evidence="5">The sequence shown here is derived from an EMBL/GenBank/DDBJ whole genome shotgun (WGS) entry which is preliminary data.</text>
</comment>
<dbReference type="PANTHER" id="PTHR46613">
    <property type="entry name" value="RADIAL SPOKE HEAD 10 HOMOLOG B-RELATED"/>
    <property type="match status" value="1"/>
</dbReference>
<name>A0A212CYX0_CEREH</name>
<keyword evidence="3" id="KW-0175">Coiled coil</keyword>
<dbReference type="PANTHER" id="PTHR46613:SF1">
    <property type="entry name" value="RADIAL SPOKE HEAD 10 HOMOLOG B-RELATED"/>
    <property type="match status" value="1"/>
</dbReference>
<evidence type="ECO:0000313" key="5">
    <source>
        <dbReference type="EMBL" id="OWK11190.1"/>
    </source>
</evidence>
<sequence>MHRGRQRPARGSRLGRQGGPRAGRTIQRIILLESTILNAFQRKKEKSKDEQKEKFNTWISNMYVFFVNTLFQAHKHEETVKEKIKENRLYNEAMALQRKMENEELEARLNSLREEEAKRQDYEVDITVIKEPVDAPSSNFTPSPPKEDTVVSSKSMTSKKKKKRGTSSNKDKSSTLIIQG</sequence>
<proteinExistence type="predicted"/>
<evidence type="ECO:0000256" key="4">
    <source>
        <dbReference type="SAM" id="MobiDB-lite"/>
    </source>
</evidence>
<evidence type="ECO:0000256" key="3">
    <source>
        <dbReference type="SAM" id="Coils"/>
    </source>
</evidence>
<comment type="subcellular location">
    <subcellularLocation>
        <location evidence="1">Cell projection</location>
    </subcellularLocation>
</comment>
<dbReference type="OrthoDB" id="294378at2759"/>
<evidence type="ECO:0000256" key="2">
    <source>
        <dbReference type="ARBA" id="ARBA00023273"/>
    </source>
</evidence>
<feature type="coiled-coil region" evidence="3">
    <location>
        <begin position="86"/>
        <end position="122"/>
    </location>
</feature>
<keyword evidence="2" id="KW-0966">Cell projection</keyword>